<dbReference type="InterPro" id="IPR001849">
    <property type="entry name" value="PH_domain"/>
</dbReference>
<dbReference type="PROSITE" id="PS51064">
    <property type="entry name" value="IRS_PTB"/>
    <property type="match status" value="1"/>
</dbReference>
<dbReference type="OrthoDB" id="6020914at2759"/>
<evidence type="ECO:0000259" key="2">
    <source>
        <dbReference type="PROSITE" id="PS51064"/>
    </source>
</evidence>
<dbReference type="SUPFAM" id="SSF50729">
    <property type="entry name" value="PH domain-like"/>
    <property type="match status" value="2"/>
</dbReference>
<feature type="domain" description="PH" evidence="1">
    <location>
        <begin position="4"/>
        <end position="118"/>
    </location>
</feature>
<comment type="caution">
    <text evidence="3">The sequence shown here is derived from an EMBL/GenBank/DDBJ whole genome shotgun (WGS) entry which is preliminary data.</text>
</comment>
<protein>
    <recommendedName>
        <fullName evidence="5">Docking protein 2</fullName>
    </recommendedName>
</protein>
<evidence type="ECO:0000259" key="1">
    <source>
        <dbReference type="PROSITE" id="PS50003"/>
    </source>
</evidence>
<evidence type="ECO:0000313" key="4">
    <source>
        <dbReference type="Proteomes" id="UP001152622"/>
    </source>
</evidence>
<dbReference type="PANTHER" id="PTHR21258:SF14">
    <property type="entry name" value="DOCKING PROTEIN 2"/>
    <property type="match status" value="1"/>
</dbReference>
<reference evidence="3" key="1">
    <citation type="journal article" date="2023" name="Science">
        <title>Genome structures resolve the early diversification of teleost fishes.</title>
        <authorList>
            <person name="Parey E."/>
            <person name="Louis A."/>
            <person name="Montfort J."/>
            <person name="Bouchez O."/>
            <person name="Roques C."/>
            <person name="Iampietro C."/>
            <person name="Lluch J."/>
            <person name="Castinel A."/>
            <person name="Donnadieu C."/>
            <person name="Desvignes T."/>
            <person name="Floi Bucao C."/>
            <person name="Jouanno E."/>
            <person name="Wen M."/>
            <person name="Mejri S."/>
            <person name="Dirks R."/>
            <person name="Jansen H."/>
            <person name="Henkel C."/>
            <person name="Chen W.J."/>
            <person name="Zahm M."/>
            <person name="Cabau C."/>
            <person name="Klopp C."/>
            <person name="Thompson A.W."/>
            <person name="Robinson-Rechavi M."/>
            <person name="Braasch I."/>
            <person name="Lecointre G."/>
            <person name="Bobe J."/>
            <person name="Postlethwait J.H."/>
            <person name="Berthelot C."/>
            <person name="Roest Crollius H."/>
            <person name="Guiguen Y."/>
        </authorList>
    </citation>
    <scope>NUCLEOTIDE SEQUENCE</scope>
    <source>
        <strain evidence="3">WJC10195</strain>
    </source>
</reference>
<dbReference type="Gene3D" id="2.30.29.30">
    <property type="entry name" value="Pleckstrin-homology domain (PH domain)/Phosphotyrosine-binding domain (PTB)"/>
    <property type="match status" value="2"/>
</dbReference>
<dbReference type="SMART" id="SM00310">
    <property type="entry name" value="PTBI"/>
    <property type="match status" value="1"/>
</dbReference>
<dbReference type="GO" id="GO:0043410">
    <property type="term" value="P:positive regulation of MAPK cascade"/>
    <property type="evidence" value="ECO:0007669"/>
    <property type="project" value="TreeGrafter"/>
</dbReference>
<organism evidence="3 4">
    <name type="scientific">Synaphobranchus kaupii</name>
    <name type="common">Kaup's arrowtooth eel</name>
    <dbReference type="NCBI Taxonomy" id="118154"/>
    <lineage>
        <taxon>Eukaryota</taxon>
        <taxon>Metazoa</taxon>
        <taxon>Chordata</taxon>
        <taxon>Craniata</taxon>
        <taxon>Vertebrata</taxon>
        <taxon>Euteleostomi</taxon>
        <taxon>Actinopterygii</taxon>
        <taxon>Neopterygii</taxon>
        <taxon>Teleostei</taxon>
        <taxon>Anguilliformes</taxon>
        <taxon>Synaphobranchidae</taxon>
        <taxon>Synaphobranchus</taxon>
    </lineage>
</organism>
<dbReference type="EMBL" id="JAINUF010000011">
    <property type="protein sequence ID" value="KAJ8347058.1"/>
    <property type="molecule type" value="Genomic_DNA"/>
</dbReference>
<evidence type="ECO:0000313" key="3">
    <source>
        <dbReference type="EMBL" id="KAJ8347058.1"/>
    </source>
</evidence>
<evidence type="ECO:0008006" key="5">
    <source>
        <dbReference type="Google" id="ProtNLM"/>
    </source>
</evidence>
<dbReference type="Proteomes" id="UP001152622">
    <property type="component" value="Chromosome 11"/>
</dbReference>
<dbReference type="GO" id="GO:0005737">
    <property type="term" value="C:cytoplasm"/>
    <property type="evidence" value="ECO:0007669"/>
    <property type="project" value="TreeGrafter"/>
</dbReference>
<keyword evidence="4" id="KW-1185">Reference proteome</keyword>
<dbReference type="SMART" id="SM00233">
    <property type="entry name" value="PH"/>
    <property type="match status" value="1"/>
</dbReference>
<dbReference type="GO" id="GO:0007169">
    <property type="term" value="P:cell surface receptor protein tyrosine kinase signaling pathway"/>
    <property type="evidence" value="ECO:0007669"/>
    <property type="project" value="TreeGrafter"/>
</dbReference>
<dbReference type="InterPro" id="IPR002404">
    <property type="entry name" value="IRS_PTB"/>
</dbReference>
<dbReference type="Pfam" id="PF02174">
    <property type="entry name" value="IRS"/>
    <property type="match status" value="1"/>
</dbReference>
<dbReference type="PROSITE" id="PS50003">
    <property type="entry name" value="PH_DOMAIN"/>
    <property type="match status" value="1"/>
</dbReference>
<name>A0A9Q1EXQ0_SYNKA</name>
<accession>A0A9Q1EXQ0</accession>
<dbReference type="PANTHER" id="PTHR21258">
    <property type="entry name" value="DOCKING PROTEIN RELATED"/>
    <property type="match status" value="1"/>
</dbReference>
<dbReference type="InterPro" id="IPR011993">
    <property type="entry name" value="PH-like_dom_sf"/>
</dbReference>
<gene>
    <name evidence="3" type="ORF">SKAU_G00284590</name>
</gene>
<sequence length="437" mass="48749">MEDEVRKRGILYLQQQKFGKKWKKVWLLVYGDSGCSVSRLEVFECRDDAERTERKRSKRDSKKVIRMCDFVRVAEEKVAACPRGCGTFLVETTEKSFLFAAETSELGDWIQTLCEIAFPMNQGQPEALMSPSAQDYEMVENSIYCTSSELKDFHVTVRKSEASVRCKLHGSFVLRVDLHSLHLLNPESGVTCFTWPYQYIRKFGLNMSSFSFEAGRMSDSGEGIFEFETKQNDRILHAINTAIGLQSRRDGAQDLSTGPASCCRPIALDDSGLYSQVNKGRRPCPSAEALLAGVEEMALDDISIRDPGWGLSKRPLPTPNSHVEPSLARETCPDGLELSETEPDYEEVGAGAVAPAVMQMPQSPYDNIEMVKGQALIIGRESDPVGKECPDNPGIDENVGCRHLKRMLTNPCYQYEVDTEQMTHTGGGQNIGQKLNT</sequence>
<feature type="domain" description="IRS-type PTB" evidence="2">
    <location>
        <begin position="149"/>
        <end position="253"/>
    </location>
</feature>
<dbReference type="InterPro" id="IPR050996">
    <property type="entry name" value="Docking_Protein_DOK"/>
</dbReference>
<dbReference type="SMART" id="SM01244">
    <property type="entry name" value="IRS"/>
    <property type="match status" value="1"/>
</dbReference>
<dbReference type="AlphaFoldDB" id="A0A9Q1EXQ0"/>
<proteinExistence type="predicted"/>
<dbReference type="GO" id="GO:0007265">
    <property type="term" value="P:Ras protein signal transduction"/>
    <property type="evidence" value="ECO:0007669"/>
    <property type="project" value="TreeGrafter"/>
</dbReference>